<name>A0A2P5F3V5_TREOI</name>
<organism evidence="1 2">
    <name type="scientific">Trema orientale</name>
    <name type="common">Charcoal tree</name>
    <name type="synonym">Celtis orientalis</name>
    <dbReference type="NCBI Taxonomy" id="63057"/>
    <lineage>
        <taxon>Eukaryota</taxon>
        <taxon>Viridiplantae</taxon>
        <taxon>Streptophyta</taxon>
        <taxon>Embryophyta</taxon>
        <taxon>Tracheophyta</taxon>
        <taxon>Spermatophyta</taxon>
        <taxon>Magnoliopsida</taxon>
        <taxon>eudicotyledons</taxon>
        <taxon>Gunneridae</taxon>
        <taxon>Pentapetalae</taxon>
        <taxon>rosids</taxon>
        <taxon>fabids</taxon>
        <taxon>Rosales</taxon>
        <taxon>Cannabaceae</taxon>
        <taxon>Trema</taxon>
    </lineage>
</organism>
<comment type="caution">
    <text evidence="1">The sequence shown here is derived from an EMBL/GenBank/DDBJ whole genome shotgun (WGS) entry which is preliminary data.</text>
</comment>
<evidence type="ECO:0000313" key="2">
    <source>
        <dbReference type="Proteomes" id="UP000237000"/>
    </source>
</evidence>
<proteinExistence type="predicted"/>
<gene>
    <name evidence="1" type="ORF">TorRG33x02_117980</name>
</gene>
<dbReference type="InParanoid" id="A0A2P5F3V5"/>
<dbReference type="EMBL" id="JXTC01000065">
    <property type="protein sequence ID" value="PON92474.1"/>
    <property type="molecule type" value="Genomic_DNA"/>
</dbReference>
<protein>
    <submittedName>
        <fullName evidence="1">Uncharacterized protein</fullName>
    </submittedName>
</protein>
<keyword evidence="2" id="KW-1185">Reference proteome</keyword>
<accession>A0A2P5F3V5</accession>
<dbReference type="Proteomes" id="UP000237000">
    <property type="component" value="Unassembled WGS sequence"/>
</dbReference>
<evidence type="ECO:0000313" key="1">
    <source>
        <dbReference type="EMBL" id="PON92474.1"/>
    </source>
</evidence>
<sequence>MADDPLAPPSRFNLFGRFEFDSWVGYSAEIVGV</sequence>
<reference evidence="2" key="1">
    <citation type="submission" date="2016-06" db="EMBL/GenBank/DDBJ databases">
        <title>Parallel loss of symbiosis genes in relatives of nitrogen-fixing non-legume Parasponia.</title>
        <authorList>
            <person name="Van Velzen R."/>
            <person name="Holmer R."/>
            <person name="Bu F."/>
            <person name="Rutten L."/>
            <person name="Van Zeijl A."/>
            <person name="Liu W."/>
            <person name="Santuari L."/>
            <person name="Cao Q."/>
            <person name="Sharma T."/>
            <person name="Shen D."/>
            <person name="Roswanjaya Y."/>
            <person name="Wardhani T."/>
            <person name="Kalhor M.S."/>
            <person name="Jansen J."/>
            <person name="Van den Hoogen J."/>
            <person name="Gungor B."/>
            <person name="Hartog M."/>
            <person name="Hontelez J."/>
            <person name="Verver J."/>
            <person name="Yang W.-C."/>
            <person name="Schijlen E."/>
            <person name="Repin R."/>
            <person name="Schilthuizen M."/>
            <person name="Schranz E."/>
            <person name="Heidstra R."/>
            <person name="Miyata K."/>
            <person name="Fedorova E."/>
            <person name="Kohlen W."/>
            <person name="Bisseling T."/>
            <person name="Smit S."/>
            <person name="Geurts R."/>
        </authorList>
    </citation>
    <scope>NUCLEOTIDE SEQUENCE [LARGE SCALE GENOMIC DNA]</scope>
    <source>
        <strain evidence="2">cv. RG33-2</strain>
    </source>
</reference>
<dbReference type="AlphaFoldDB" id="A0A2P5F3V5"/>